<feature type="binding site" evidence="9">
    <location>
        <begin position="33"/>
        <end position="37"/>
    </location>
    <ligand>
        <name>4-amino-2-methyl-5-(diphosphooxymethyl)pyrimidine</name>
        <dbReference type="ChEBI" id="CHEBI:57841"/>
    </ligand>
</feature>
<comment type="function">
    <text evidence="9">Condenses 4-methyl-5-(beta-hydroxyethyl)thiazole monophosphate (THZ-P) and 2-methyl-4-amino-5-hydroxymethyl pyrimidine pyrophosphate (HMP-PP) to form thiamine monophosphate (TMP).</text>
</comment>
<feature type="binding site" evidence="9">
    <location>
        <position position="65"/>
    </location>
    <ligand>
        <name>4-amino-2-methyl-5-(diphosphooxymethyl)pyrimidine</name>
        <dbReference type="ChEBI" id="CHEBI:57841"/>
    </ligand>
</feature>
<comment type="cofactor">
    <cofactor evidence="9">
        <name>Mg(2+)</name>
        <dbReference type="ChEBI" id="CHEBI:18420"/>
    </cofactor>
    <text evidence="9">Binds 1 Mg(2+) ion per subunit.</text>
</comment>
<evidence type="ECO:0000256" key="6">
    <source>
        <dbReference type="ARBA" id="ARBA00047334"/>
    </source>
</evidence>
<dbReference type="InterPro" id="IPR013785">
    <property type="entry name" value="Aldolase_TIM"/>
</dbReference>
<dbReference type="InterPro" id="IPR034291">
    <property type="entry name" value="TMP_synthase"/>
</dbReference>
<evidence type="ECO:0000256" key="4">
    <source>
        <dbReference type="ARBA" id="ARBA00022842"/>
    </source>
</evidence>
<dbReference type="GO" id="GO:0009228">
    <property type="term" value="P:thiamine biosynthetic process"/>
    <property type="evidence" value="ECO:0007669"/>
    <property type="project" value="UniProtKB-KW"/>
</dbReference>
<dbReference type="OrthoDB" id="9789949at2"/>
<proteinExistence type="inferred from homology"/>
<dbReference type="GO" id="GO:0009229">
    <property type="term" value="P:thiamine diphosphate biosynthetic process"/>
    <property type="evidence" value="ECO:0007669"/>
    <property type="project" value="UniProtKB-UniRule"/>
</dbReference>
<feature type="binding site" evidence="9">
    <location>
        <position position="66"/>
    </location>
    <ligand>
        <name>Mg(2+)</name>
        <dbReference type="ChEBI" id="CHEBI:18420"/>
    </ligand>
</feature>
<feature type="binding site" evidence="9">
    <location>
        <begin position="130"/>
        <end position="132"/>
    </location>
    <ligand>
        <name>2-[(2R,5Z)-2-carboxy-4-methylthiazol-5(2H)-ylidene]ethyl phosphate</name>
        <dbReference type="ChEBI" id="CHEBI:62899"/>
    </ligand>
</feature>
<dbReference type="PANTHER" id="PTHR20857">
    <property type="entry name" value="THIAMINE-PHOSPHATE PYROPHOSPHORYLASE"/>
    <property type="match status" value="1"/>
</dbReference>
<accession>A0A1S8CX62</accession>
<dbReference type="GO" id="GO:0005737">
    <property type="term" value="C:cytoplasm"/>
    <property type="evidence" value="ECO:0007669"/>
    <property type="project" value="TreeGrafter"/>
</dbReference>
<evidence type="ECO:0000256" key="3">
    <source>
        <dbReference type="ARBA" id="ARBA00022723"/>
    </source>
</evidence>
<dbReference type="InterPro" id="IPR022998">
    <property type="entry name" value="ThiamineP_synth_TenI"/>
</dbReference>
<dbReference type="CDD" id="cd00564">
    <property type="entry name" value="TMP_TenI"/>
    <property type="match status" value="1"/>
</dbReference>
<feature type="binding site" evidence="9">
    <location>
        <position position="160"/>
    </location>
    <ligand>
        <name>2-[(2R,5Z)-2-carboxy-4-methylthiazol-5(2H)-ylidene]ethyl phosphate</name>
        <dbReference type="ChEBI" id="CHEBI:62899"/>
    </ligand>
</feature>
<evidence type="ECO:0000256" key="2">
    <source>
        <dbReference type="ARBA" id="ARBA00022679"/>
    </source>
</evidence>
<dbReference type="EC" id="2.5.1.3" evidence="9"/>
<gene>
    <name evidence="9" type="primary">thiE</name>
    <name evidence="13" type="ORF">BKE30_02240</name>
</gene>
<dbReference type="HAMAP" id="MF_00097">
    <property type="entry name" value="TMP_synthase"/>
    <property type="match status" value="1"/>
</dbReference>
<keyword evidence="4 9" id="KW-0460">Magnesium</keyword>
<dbReference type="AlphaFoldDB" id="A0A1S8CX62"/>
<dbReference type="Pfam" id="PF02581">
    <property type="entry name" value="TMP-TENI"/>
    <property type="match status" value="1"/>
</dbReference>
<keyword evidence="5 9" id="KW-0784">Thiamine biosynthesis</keyword>
<dbReference type="UniPathway" id="UPA00060">
    <property type="reaction ID" value="UER00141"/>
</dbReference>
<dbReference type="PANTHER" id="PTHR20857:SF15">
    <property type="entry name" value="THIAMINE-PHOSPHATE SYNTHASE"/>
    <property type="match status" value="1"/>
</dbReference>
<sequence>MRGLYLITNDDAFDVLYQKLHVALQSGPISLIQYRRKKVTPVQQLEEIERLLSLCQQYQVPLIINDNLALAQQFGCGLHLGQGDGSLIQARKQLGPQAIIGRTCHNSLELASQAAAEGVSYLAFGAVFPSATKPNAQRVSLVTLQQAKAQFELPICVIGGLTVENSQPLVELGIDLFAVVGDILNLEIAHVAQRCKAWQVLLRN</sequence>
<dbReference type="InterPro" id="IPR036206">
    <property type="entry name" value="ThiamineP_synth_sf"/>
</dbReference>
<evidence type="ECO:0000256" key="7">
    <source>
        <dbReference type="ARBA" id="ARBA00047851"/>
    </source>
</evidence>
<comment type="similarity">
    <text evidence="9 10">Belongs to the thiamine-phosphate synthase family.</text>
</comment>
<dbReference type="Proteomes" id="UP000192132">
    <property type="component" value="Unassembled WGS sequence"/>
</dbReference>
<evidence type="ECO:0000256" key="9">
    <source>
        <dbReference type="HAMAP-Rule" id="MF_00097"/>
    </source>
</evidence>
<comment type="caution">
    <text evidence="13">The sequence shown here is derived from an EMBL/GenBank/DDBJ whole genome shotgun (WGS) entry which is preliminary data.</text>
</comment>
<comment type="catalytic activity">
    <reaction evidence="8 9 10">
        <text>2-[(2R,5Z)-2-carboxy-4-methylthiazol-5(2H)-ylidene]ethyl phosphate + 4-amino-2-methyl-5-(diphosphooxymethyl)pyrimidine + 2 H(+) = thiamine phosphate + CO2 + diphosphate</text>
        <dbReference type="Rhea" id="RHEA:47844"/>
        <dbReference type="ChEBI" id="CHEBI:15378"/>
        <dbReference type="ChEBI" id="CHEBI:16526"/>
        <dbReference type="ChEBI" id="CHEBI:33019"/>
        <dbReference type="ChEBI" id="CHEBI:37575"/>
        <dbReference type="ChEBI" id="CHEBI:57841"/>
        <dbReference type="ChEBI" id="CHEBI:62899"/>
        <dbReference type="EC" id="2.5.1.3"/>
    </reaction>
</comment>
<evidence type="ECO:0000313" key="13">
    <source>
        <dbReference type="EMBL" id="ONG41923.1"/>
    </source>
</evidence>
<evidence type="ECO:0000256" key="10">
    <source>
        <dbReference type="RuleBase" id="RU003826"/>
    </source>
</evidence>
<comment type="caution">
    <text evidence="9">Lacks conserved residue(s) required for the propagation of feature annotation.</text>
</comment>
<dbReference type="GO" id="GO:0000287">
    <property type="term" value="F:magnesium ion binding"/>
    <property type="evidence" value="ECO:0007669"/>
    <property type="project" value="UniProtKB-UniRule"/>
</dbReference>
<feature type="domain" description="Thiamine phosphate synthase/TenI" evidence="12">
    <location>
        <begin position="4"/>
        <end position="183"/>
    </location>
</feature>
<feature type="binding site" evidence="9">
    <location>
        <position position="133"/>
    </location>
    <ligand>
        <name>4-amino-2-methyl-5-(diphosphooxymethyl)pyrimidine</name>
        <dbReference type="ChEBI" id="CHEBI:57841"/>
    </ligand>
</feature>
<dbReference type="STRING" id="1907941.BKE30_02240"/>
<dbReference type="GO" id="GO:0004789">
    <property type="term" value="F:thiamine-phosphate diphosphorylase activity"/>
    <property type="evidence" value="ECO:0007669"/>
    <property type="project" value="UniProtKB-UniRule"/>
</dbReference>
<dbReference type="EMBL" id="MLCN01000006">
    <property type="protein sequence ID" value="ONG41923.1"/>
    <property type="molecule type" value="Genomic_DNA"/>
</dbReference>
<evidence type="ECO:0000313" key="14">
    <source>
        <dbReference type="Proteomes" id="UP000192132"/>
    </source>
</evidence>
<protein>
    <recommendedName>
        <fullName evidence="9">Thiamine-phosphate synthase</fullName>
        <shortName evidence="9">TP synthase</shortName>
        <shortName evidence="9">TPS</shortName>
        <ecNumber evidence="9">2.5.1.3</ecNumber>
    </recommendedName>
    <alternativeName>
        <fullName evidence="9">Thiamine-phosphate pyrophosphorylase</fullName>
        <shortName evidence="9">TMP pyrophosphorylase</shortName>
        <shortName evidence="9">TMP-PPase</shortName>
    </alternativeName>
</protein>
<name>A0A1S8CX62_9GAMM</name>
<keyword evidence="14" id="KW-1185">Reference proteome</keyword>
<keyword evidence="3 9" id="KW-0479">Metal-binding</keyword>
<comment type="catalytic activity">
    <reaction evidence="6 9 10">
        <text>4-methyl-5-(2-phosphooxyethyl)-thiazole + 4-amino-2-methyl-5-(diphosphooxymethyl)pyrimidine + H(+) = thiamine phosphate + diphosphate</text>
        <dbReference type="Rhea" id="RHEA:22328"/>
        <dbReference type="ChEBI" id="CHEBI:15378"/>
        <dbReference type="ChEBI" id="CHEBI:33019"/>
        <dbReference type="ChEBI" id="CHEBI:37575"/>
        <dbReference type="ChEBI" id="CHEBI:57841"/>
        <dbReference type="ChEBI" id="CHEBI:58296"/>
        <dbReference type="EC" id="2.5.1.3"/>
    </reaction>
</comment>
<dbReference type="Gene3D" id="3.20.20.70">
    <property type="entry name" value="Aldolase class I"/>
    <property type="match status" value="1"/>
</dbReference>
<dbReference type="RefSeq" id="WP_076877043.1">
    <property type="nucleotide sequence ID" value="NZ_MLCN01000006.1"/>
</dbReference>
<feature type="binding site" evidence="9">
    <location>
        <position position="103"/>
    </location>
    <ligand>
        <name>4-amino-2-methyl-5-(diphosphooxymethyl)pyrimidine</name>
        <dbReference type="ChEBI" id="CHEBI:57841"/>
    </ligand>
</feature>
<organism evidence="13 14">
    <name type="scientific">Alkanindiges hydrocarboniclasticus</name>
    <dbReference type="NCBI Taxonomy" id="1907941"/>
    <lineage>
        <taxon>Bacteria</taxon>
        <taxon>Pseudomonadati</taxon>
        <taxon>Pseudomonadota</taxon>
        <taxon>Gammaproteobacteria</taxon>
        <taxon>Moraxellales</taxon>
        <taxon>Moraxellaceae</taxon>
        <taxon>Alkanindiges</taxon>
    </lineage>
</organism>
<evidence type="ECO:0000256" key="1">
    <source>
        <dbReference type="ARBA" id="ARBA00005165"/>
    </source>
</evidence>
<evidence type="ECO:0000256" key="5">
    <source>
        <dbReference type="ARBA" id="ARBA00022977"/>
    </source>
</evidence>
<evidence type="ECO:0000256" key="8">
    <source>
        <dbReference type="ARBA" id="ARBA00047883"/>
    </source>
</evidence>
<comment type="pathway">
    <text evidence="1 9 11">Cofactor biosynthesis; thiamine diphosphate biosynthesis; thiamine phosphate from 4-amino-2-methyl-5-diphosphomethylpyrimidine and 4-methyl-5-(2-phosphoethyl)-thiazole: step 1/1.</text>
</comment>
<reference evidence="13 14" key="1">
    <citation type="submission" date="2016-10" db="EMBL/GenBank/DDBJ databases">
        <title>Draft Genome sequence of Alkanindiges sp. strain H1.</title>
        <authorList>
            <person name="Subhash Y."/>
            <person name="Lee S."/>
        </authorList>
    </citation>
    <scope>NUCLEOTIDE SEQUENCE [LARGE SCALE GENOMIC DNA]</scope>
    <source>
        <strain evidence="13 14">H1</strain>
    </source>
</reference>
<evidence type="ECO:0000259" key="12">
    <source>
        <dbReference type="Pfam" id="PF02581"/>
    </source>
</evidence>
<dbReference type="NCBIfam" id="TIGR00693">
    <property type="entry name" value="thiE"/>
    <property type="match status" value="1"/>
</dbReference>
<comment type="catalytic activity">
    <reaction evidence="7 9 10">
        <text>2-(2-carboxy-4-methylthiazol-5-yl)ethyl phosphate + 4-amino-2-methyl-5-(diphosphooxymethyl)pyrimidine + 2 H(+) = thiamine phosphate + CO2 + diphosphate</text>
        <dbReference type="Rhea" id="RHEA:47848"/>
        <dbReference type="ChEBI" id="CHEBI:15378"/>
        <dbReference type="ChEBI" id="CHEBI:16526"/>
        <dbReference type="ChEBI" id="CHEBI:33019"/>
        <dbReference type="ChEBI" id="CHEBI:37575"/>
        <dbReference type="ChEBI" id="CHEBI:57841"/>
        <dbReference type="ChEBI" id="CHEBI:62890"/>
        <dbReference type="EC" id="2.5.1.3"/>
    </reaction>
</comment>
<dbReference type="SUPFAM" id="SSF51391">
    <property type="entry name" value="Thiamin phosphate synthase"/>
    <property type="match status" value="1"/>
</dbReference>
<keyword evidence="2 9" id="KW-0808">Transferase</keyword>
<feature type="binding site" evidence="9">
    <location>
        <position position="84"/>
    </location>
    <ligand>
        <name>Mg(2+)</name>
        <dbReference type="ChEBI" id="CHEBI:18420"/>
    </ligand>
</feature>
<evidence type="ECO:0000256" key="11">
    <source>
        <dbReference type="RuleBase" id="RU004253"/>
    </source>
</evidence>